<evidence type="ECO:0000259" key="11">
    <source>
        <dbReference type="PROSITE" id="PS50830"/>
    </source>
</evidence>
<evidence type="ECO:0000256" key="7">
    <source>
        <dbReference type="ARBA" id="ARBA00022759"/>
    </source>
</evidence>
<evidence type="ECO:0000313" key="12">
    <source>
        <dbReference type="EMBL" id="KAH3683318.1"/>
    </source>
</evidence>
<dbReference type="EMBL" id="JAEUBG010003180">
    <property type="protein sequence ID" value="KAH3683318.1"/>
    <property type="molecule type" value="Genomic_DNA"/>
</dbReference>
<comment type="subcellular location">
    <subcellularLocation>
        <location evidence="1">Membrane</location>
        <topology evidence="1">Single-pass membrane protein</topology>
    </subcellularLocation>
    <subcellularLocation>
        <location evidence="2">Mitochondrion</location>
    </subcellularLocation>
</comment>
<evidence type="ECO:0000256" key="4">
    <source>
        <dbReference type="ARBA" id="ARBA00013404"/>
    </source>
</evidence>
<feature type="transmembrane region" description="Helical" evidence="10">
    <location>
        <begin position="15"/>
        <end position="33"/>
    </location>
</feature>
<dbReference type="OrthoDB" id="430293at2759"/>
<evidence type="ECO:0000256" key="9">
    <source>
        <dbReference type="ARBA" id="ARBA00022837"/>
    </source>
</evidence>
<sequence>MPPSKQDQPLLTPTLLLSTTIATTVSLVSISIFKRLQPFNSIHSIPKSYFNTGKTIYGRVTSVGDGDNFHMIHTPGGLVGGWGWFRRIPGYGSDSKHKKLKGKSKSKASQLKGKTIPVRLYAIDAPERPHFGHKEQPHSLESLQWLRSRLLDNYIRVKPFKVDQYGRVVGKVKVYPRYWRWWFGWDVSKEMVKKGMAVVYESCKSGEYDGQFEHFKKLENRAKFWQRGLWAKKFHTGGRVVTPGEYKGSLRGFADVKKEVRQKKTKKK</sequence>
<evidence type="ECO:0000256" key="3">
    <source>
        <dbReference type="ARBA" id="ARBA00005435"/>
    </source>
</evidence>
<dbReference type="GO" id="GO:0016787">
    <property type="term" value="F:hydrolase activity"/>
    <property type="evidence" value="ECO:0007669"/>
    <property type="project" value="UniProtKB-KW"/>
</dbReference>
<reference evidence="12" key="2">
    <citation type="submission" date="2021-01" db="EMBL/GenBank/DDBJ databases">
        <authorList>
            <person name="Schikora-Tamarit M.A."/>
        </authorList>
    </citation>
    <scope>NUCLEOTIDE SEQUENCE</scope>
    <source>
        <strain evidence="12">CBS2887</strain>
    </source>
</reference>
<dbReference type="PANTHER" id="PTHR12302">
    <property type="entry name" value="EBNA2 BINDING PROTEIN P100"/>
    <property type="match status" value="1"/>
</dbReference>
<dbReference type="Gene3D" id="2.40.50.90">
    <property type="match status" value="1"/>
</dbReference>
<keyword evidence="6" id="KW-0540">Nuclease</keyword>
<name>A0A9P8Q3G1_WICPI</name>
<proteinExistence type="inferred from homology"/>
<dbReference type="Pfam" id="PF00565">
    <property type="entry name" value="SNase"/>
    <property type="match status" value="1"/>
</dbReference>
<dbReference type="GO" id="GO:0004519">
    <property type="term" value="F:endonuclease activity"/>
    <property type="evidence" value="ECO:0007669"/>
    <property type="project" value="UniProtKB-KW"/>
</dbReference>
<gene>
    <name evidence="12" type="ORF">WICPIJ_005712</name>
</gene>
<protein>
    <recommendedName>
        <fullName evidence="4">Probable endonuclease LCL3</fullName>
    </recommendedName>
    <alternativeName>
        <fullName evidence="5">Probable endonuclease lcl3</fullName>
    </alternativeName>
</protein>
<evidence type="ECO:0000256" key="1">
    <source>
        <dbReference type="ARBA" id="ARBA00004167"/>
    </source>
</evidence>
<evidence type="ECO:0000313" key="13">
    <source>
        <dbReference type="Proteomes" id="UP000774326"/>
    </source>
</evidence>
<dbReference type="GO" id="GO:0005739">
    <property type="term" value="C:mitochondrion"/>
    <property type="evidence" value="ECO:0007669"/>
    <property type="project" value="UniProtKB-SubCell"/>
</dbReference>
<dbReference type="GO" id="GO:0016020">
    <property type="term" value="C:membrane"/>
    <property type="evidence" value="ECO:0007669"/>
    <property type="project" value="UniProtKB-SubCell"/>
</dbReference>
<evidence type="ECO:0000256" key="6">
    <source>
        <dbReference type="ARBA" id="ARBA00022722"/>
    </source>
</evidence>
<keyword evidence="7" id="KW-0255">Endonuclease</keyword>
<keyword evidence="10" id="KW-0472">Membrane</keyword>
<comment type="similarity">
    <text evidence="3">Belongs to the LCL3 family.</text>
</comment>
<accession>A0A9P8Q3G1</accession>
<keyword evidence="10" id="KW-1133">Transmembrane helix</keyword>
<dbReference type="InterPro" id="IPR035437">
    <property type="entry name" value="SNase_OB-fold_sf"/>
</dbReference>
<dbReference type="AlphaFoldDB" id="A0A9P8Q3G1"/>
<keyword evidence="10" id="KW-0812">Transmembrane</keyword>
<keyword evidence="9" id="KW-0106">Calcium</keyword>
<organism evidence="12 13">
    <name type="scientific">Wickerhamomyces pijperi</name>
    <name type="common">Yeast</name>
    <name type="synonym">Pichia pijperi</name>
    <dbReference type="NCBI Taxonomy" id="599730"/>
    <lineage>
        <taxon>Eukaryota</taxon>
        <taxon>Fungi</taxon>
        <taxon>Dikarya</taxon>
        <taxon>Ascomycota</taxon>
        <taxon>Saccharomycotina</taxon>
        <taxon>Saccharomycetes</taxon>
        <taxon>Phaffomycetales</taxon>
        <taxon>Wickerhamomycetaceae</taxon>
        <taxon>Wickerhamomyces</taxon>
    </lineage>
</organism>
<dbReference type="PANTHER" id="PTHR12302:SF3">
    <property type="entry name" value="SERINE_THREONINE-PROTEIN KINASE 31"/>
    <property type="match status" value="1"/>
</dbReference>
<dbReference type="Proteomes" id="UP000774326">
    <property type="component" value="Unassembled WGS sequence"/>
</dbReference>
<evidence type="ECO:0000256" key="2">
    <source>
        <dbReference type="ARBA" id="ARBA00004173"/>
    </source>
</evidence>
<dbReference type="PROSITE" id="PS50830">
    <property type="entry name" value="TNASE_3"/>
    <property type="match status" value="1"/>
</dbReference>
<dbReference type="InterPro" id="IPR016071">
    <property type="entry name" value="Staphylococal_nuclease_OB-fold"/>
</dbReference>
<keyword evidence="8" id="KW-0378">Hydrolase</keyword>
<feature type="domain" description="TNase-like" evidence="11">
    <location>
        <begin position="54"/>
        <end position="232"/>
    </location>
</feature>
<dbReference type="SUPFAM" id="SSF50199">
    <property type="entry name" value="Staphylococcal nuclease"/>
    <property type="match status" value="1"/>
</dbReference>
<evidence type="ECO:0000256" key="5">
    <source>
        <dbReference type="ARBA" id="ARBA00014651"/>
    </source>
</evidence>
<reference evidence="12" key="1">
    <citation type="journal article" date="2021" name="Open Biol.">
        <title>Shared evolutionary footprints suggest mitochondrial oxidative damage underlies multiple complex I losses in fungi.</title>
        <authorList>
            <person name="Schikora-Tamarit M.A."/>
            <person name="Marcet-Houben M."/>
            <person name="Nosek J."/>
            <person name="Gabaldon T."/>
        </authorList>
    </citation>
    <scope>NUCLEOTIDE SEQUENCE</scope>
    <source>
        <strain evidence="12">CBS2887</strain>
    </source>
</reference>
<dbReference type="SMART" id="SM00318">
    <property type="entry name" value="SNc"/>
    <property type="match status" value="1"/>
</dbReference>
<evidence type="ECO:0000256" key="10">
    <source>
        <dbReference type="SAM" id="Phobius"/>
    </source>
</evidence>
<evidence type="ECO:0000256" key="8">
    <source>
        <dbReference type="ARBA" id="ARBA00022801"/>
    </source>
</evidence>
<comment type="caution">
    <text evidence="12">The sequence shown here is derived from an EMBL/GenBank/DDBJ whole genome shotgun (WGS) entry which is preliminary data.</text>
</comment>
<keyword evidence="13" id="KW-1185">Reference proteome</keyword>